<gene>
    <name evidence="3" type="ORF">SAMN02787118_108210</name>
</gene>
<comment type="similarity">
    <text evidence="1">Belongs to the thioesterase family.</text>
</comment>
<dbReference type="PANTHER" id="PTHR11487:SF0">
    <property type="entry name" value="S-ACYL FATTY ACID SYNTHASE THIOESTERASE, MEDIUM CHAIN"/>
    <property type="match status" value="1"/>
</dbReference>
<dbReference type="InterPro" id="IPR012223">
    <property type="entry name" value="TEII"/>
</dbReference>
<dbReference type="Pfam" id="PF00975">
    <property type="entry name" value="Thioesterase"/>
    <property type="match status" value="1"/>
</dbReference>
<dbReference type="EMBL" id="FONR01000008">
    <property type="protein sequence ID" value="SFF54887.1"/>
    <property type="molecule type" value="Genomic_DNA"/>
</dbReference>
<dbReference type="GO" id="GO:0008610">
    <property type="term" value="P:lipid biosynthetic process"/>
    <property type="evidence" value="ECO:0007669"/>
    <property type="project" value="TreeGrafter"/>
</dbReference>
<dbReference type="SUPFAM" id="SSF53474">
    <property type="entry name" value="alpha/beta-Hydrolases"/>
    <property type="match status" value="1"/>
</dbReference>
<dbReference type="OrthoDB" id="8480037at2"/>
<dbReference type="PANTHER" id="PTHR11487">
    <property type="entry name" value="THIOESTERASE"/>
    <property type="match status" value="1"/>
</dbReference>
<dbReference type="InterPro" id="IPR029058">
    <property type="entry name" value="AB_hydrolase_fold"/>
</dbReference>
<evidence type="ECO:0000313" key="4">
    <source>
        <dbReference type="Proteomes" id="UP000181942"/>
    </source>
</evidence>
<organism evidence="3 4">
    <name type="scientific">Streptomyces mirabilis</name>
    <dbReference type="NCBI Taxonomy" id="68239"/>
    <lineage>
        <taxon>Bacteria</taxon>
        <taxon>Bacillati</taxon>
        <taxon>Actinomycetota</taxon>
        <taxon>Actinomycetes</taxon>
        <taxon>Kitasatosporales</taxon>
        <taxon>Streptomycetaceae</taxon>
        <taxon>Streptomyces</taxon>
    </lineage>
</organism>
<feature type="domain" description="Thioesterase" evidence="2">
    <location>
        <begin position="8"/>
        <end position="232"/>
    </location>
</feature>
<accession>A0A1I2JP28</accession>
<dbReference type="Gene3D" id="3.40.50.1820">
    <property type="entry name" value="alpha/beta hydrolase"/>
    <property type="match status" value="1"/>
</dbReference>
<reference evidence="3 4" key="1">
    <citation type="submission" date="2016-10" db="EMBL/GenBank/DDBJ databases">
        <authorList>
            <person name="de Groot N.N."/>
        </authorList>
    </citation>
    <scope>NUCLEOTIDE SEQUENCE [LARGE SCALE GENOMIC DNA]</scope>
    <source>
        <strain evidence="3 4">OK461</strain>
    </source>
</reference>
<proteinExistence type="inferred from homology"/>
<dbReference type="Proteomes" id="UP000181942">
    <property type="component" value="Unassembled WGS sequence"/>
</dbReference>
<evidence type="ECO:0000259" key="2">
    <source>
        <dbReference type="Pfam" id="PF00975"/>
    </source>
</evidence>
<evidence type="ECO:0000256" key="1">
    <source>
        <dbReference type="ARBA" id="ARBA00007169"/>
    </source>
</evidence>
<dbReference type="RefSeq" id="WP_075029162.1">
    <property type="nucleotide sequence ID" value="NZ_FONR01000008.1"/>
</dbReference>
<evidence type="ECO:0000313" key="3">
    <source>
        <dbReference type="EMBL" id="SFF54887.1"/>
    </source>
</evidence>
<dbReference type="AlphaFoldDB" id="A0A1I2JP28"/>
<sequence>MSAVEETHLVCLPFAGAGASFFKPWQDRAPAGLRVLPVQLPGREERFVEEPHTDAVRAAAEAHTQVTRQLPEGARVAVFGHSLGAVLGFELAHRLEAEPGVRLDALVVSGAPGPWTGRADRASGLPDAEFLARVRTFAGYAHPALEHPEMRELLLPLLRADVRMHETYRPASDRPLAAPVLALRGRDDELVSAAEAAEWSRATTGKLTTAELDGGHMYLTENPGALLRLIGAELRAGRTR</sequence>
<dbReference type="InterPro" id="IPR001031">
    <property type="entry name" value="Thioesterase"/>
</dbReference>
<name>A0A1I2JP28_9ACTN</name>
<protein>
    <submittedName>
        <fullName evidence="3">Surfactin synthase thioesterase subunit</fullName>
    </submittedName>
</protein>